<sequence length="228" mass="24396">MRQSALSRGWPVWVARPSESINGAIQPSRGASCTRLCSPPTLSKVAALQFAGLLNAPAELPSERKQRYSACLGIHGVGWGLAFHQRITCKEIIVGTWGNGSFENDDAADFMADLTDVADLRLVSDALAAVLAAEDYLEAPEACLGIAAAEVVAAAAGRPTAAAQKEEELTEWLARIAPEMSPDLIKQAIQALDRIVGEQSELRELWEEADEADAWQATVMALKAKLQG</sequence>
<dbReference type="OrthoDB" id="7594887at2"/>
<name>A0A4Q8LDX6_9GAMM</name>
<dbReference type="AlphaFoldDB" id="A0A4Q8LDX6"/>
<accession>A0A4Q8LDX6</accession>
<evidence type="ECO:0000313" key="1">
    <source>
        <dbReference type="EMBL" id="TAA26790.1"/>
    </source>
</evidence>
<organism evidence="1 2">
    <name type="scientific">Pseudoxanthomonas winnipegensis</name>
    <dbReference type="NCBI Taxonomy" id="2480810"/>
    <lineage>
        <taxon>Bacteria</taxon>
        <taxon>Pseudomonadati</taxon>
        <taxon>Pseudomonadota</taxon>
        <taxon>Gammaproteobacteria</taxon>
        <taxon>Lysobacterales</taxon>
        <taxon>Lysobacteraceae</taxon>
        <taxon>Pseudoxanthomonas</taxon>
    </lineage>
</organism>
<gene>
    <name evidence="1" type="ORF">EA660_06145</name>
</gene>
<evidence type="ECO:0000313" key="2">
    <source>
        <dbReference type="Proteomes" id="UP000292627"/>
    </source>
</evidence>
<proteinExistence type="predicted"/>
<dbReference type="Pfam" id="PF14078">
    <property type="entry name" value="DUF4259"/>
    <property type="match status" value="1"/>
</dbReference>
<dbReference type="Proteomes" id="UP000292627">
    <property type="component" value="Unassembled WGS sequence"/>
</dbReference>
<dbReference type="EMBL" id="SHMC01000002">
    <property type="protein sequence ID" value="TAA26790.1"/>
    <property type="molecule type" value="Genomic_DNA"/>
</dbReference>
<comment type="caution">
    <text evidence="1">The sequence shown here is derived from an EMBL/GenBank/DDBJ whole genome shotgun (WGS) entry which is preliminary data.</text>
</comment>
<reference evidence="1 2" key="1">
    <citation type="submission" date="2019-02" db="EMBL/GenBank/DDBJ databases">
        <title>WGS of Pseudoxanthomonas species novum from clinical isolates.</title>
        <authorList>
            <person name="Bernier A.-M."/>
            <person name="Bernard K."/>
            <person name="Vachon A."/>
        </authorList>
    </citation>
    <scope>NUCLEOTIDE SEQUENCE [LARGE SCALE GENOMIC DNA]</scope>
    <source>
        <strain evidence="1 2">NML171200</strain>
    </source>
</reference>
<protein>
    <submittedName>
        <fullName evidence="1">DUF4259 domain-containing protein</fullName>
    </submittedName>
</protein>
<dbReference type="InterPro" id="IPR025355">
    <property type="entry name" value="DUF4259"/>
</dbReference>